<organism evidence="1 2">
    <name type="scientific">Roseomonas haemaphysalidis</name>
    <dbReference type="NCBI Taxonomy" id="2768162"/>
    <lineage>
        <taxon>Bacteria</taxon>
        <taxon>Pseudomonadati</taxon>
        <taxon>Pseudomonadota</taxon>
        <taxon>Alphaproteobacteria</taxon>
        <taxon>Acetobacterales</taxon>
        <taxon>Roseomonadaceae</taxon>
        <taxon>Roseomonas</taxon>
    </lineage>
</organism>
<keyword evidence="2" id="KW-1185">Reference proteome</keyword>
<protein>
    <submittedName>
        <fullName evidence="1">Uncharacterized protein</fullName>
    </submittedName>
</protein>
<accession>A0ABS3KMH8</accession>
<dbReference type="RefSeq" id="WP_207416118.1">
    <property type="nucleotide sequence ID" value="NZ_CP061177.1"/>
</dbReference>
<evidence type="ECO:0000313" key="2">
    <source>
        <dbReference type="Proteomes" id="UP001518989"/>
    </source>
</evidence>
<name>A0ABS3KMH8_9PROT</name>
<gene>
    <name evidence="1" type="ORF">IAI61_06495</name>
</gene>
<evidence type="ECO:0000313" key="1">
    <source>
        <dbReference type="EMBL" id="MBO1078673.1"/>
    </source>
</evidence>
<proteinExistence type="predicted"/>
<sequence>MLPVSRAAFPPPPAANDRQGLVRWRLEAWPEPTSPGRRKASARPALRRVALRGALLALVASLVHWASHGAPRRPPA</sequence>
<reference evidence="1 2" key="1">
    <citation type="submission" date="2020-09" db="EMBL/GenBank/DDBJ databases">
        <title>Roseomonas.</title>
        <authorList>
            <person name="Zhu W."/>
        </authorList>
    </citation>
    <scope>NUCLEOTIDE SEQUENCE [LARGE SCALE GENOMIC DNA]</scope>
    <source>
        <strain evidence="1 2">573</strain>
    </source>
</reference>
<dbReference type="Proteomes" id="UP001518989">
    <property type="component" value="Unassembled WGS sequence"/>
</dbReference>
<comment type="caution">
    <text evidence="1">The sequence shown here is derived from an EMBL/GenBank/DDBJ whole genome shotgun (WGS) entry which is preliminary data.</text>
</comment>
<dbReference type="EMBL" id="JACTNG010000003">
    <property type="protein sequence ID" value="MBO1078673.1"/>
    <property type="molecule type" value="Genomic_DNA"/>
</dbReference>